<dbReference type="AlphaFoldDB" id="A4J4G5"/>
<organism evidence="7 8">
    <name type="scientific">Desulforamulus reducens (strain ATCC BAA-1160 / DSM 100696 / MI-1)</name>
    <name type="common">Desulfotomaculum reducens</name>
    <dbReference type="NCBI Taxonomy" id="349161"/>
    <lineage>
        <taxon>Bacteria</taxon>
        <taxon>Bacillati</taxon>
        <taxon>Bacillota</taxon>
        <taxon>Clostridia</taxon>
        <taxon>Eubacteriales</taxon>
        <taxon>Peptococcaceae</taxon>
        <taxon>Desulforamulus</taxon>
    </lineage>
</organism>
<dbReference type="Pfam" id="PF06081">
    <property type="entry name" value="ArAE_1"/>
    <property type="match status" value="1"/>
</dbReference>
<dbReference type="eggNOG" id="COG4129">
    <property type="taxonomic scope" value="Bacteria"/>
</dbReference>
<dbReference type="EMBL" id="CP000612">
    <property type="protein sequence ID" value="ABO49968.1"/>
    <property type="molecule type" value="Genomic_DNA"/>
</dbReference>
<dbReference type="GO" id="GO:0005886">
    <property type="term" value="C:plasma membrane"/>
    <property type="evidence" value="ECO:0007669"/>
    <property type="project" value="UniProtKB-SubCell"/>
</dbReference>
<keyword evidence="2" id="KW-1003">Cell membrane</keyword>
<dbReference type="STRING" id="349161.Dred_1438"/>
<gene>
    <name evidence="7" type="ordered locus">Dred_1438</name>
</gene>
<keyword evidence="3 6" id="KW-0812">Transmembrane</keyword>
<dbReference type="RefSeq" id="WP_011877787.1">
    <property type="nucleotide sequence ID" value="NC_009253.1"/>
</dbReference>
<keyword evidence="4 6" id="KW-1133">Transmembrane helix</keyword>
<dbReference type="HOGENOM" id="CLU_061355_0_0_9"/>
<feature type="transmembrane region" description="Helical" evidence="6">
    <location>
        <begin position="65"/>
        <end position="82"/>
    </location>
</feature>
<dbReference type="InterPro" id="IPR010343">
    <property type="entry name" value="ArAE_1"/>
</dbReference>
<accession>A4J4G5</accession>
<evidence type="ECO:0000256" key="1">
    <source>
        <dbReference type="ARBA" id="ARBA00004651"/>
    </source>
</evidence>
<reference evidence="7 8" key="1">
    <citation type="submission" date="2007-03" db="EMBL/GenBank/DDBJ databases">
        <title>Complete sequence of Desulfotomaculum reducens MI-1.</title>
        <authorList>
            <consortium name="US DOE Joint Genome Institute"/>
            <person name="Copeland A."/>
            <person name="Lucas S."/>
            <person name="Lapidus A."/>
            <person name="Barry K."/>
            <person name="Detter J.C."/>
            <person name="Glavina del Rio T."/>
            <person name="Hammon N."/>
            <person name="Israni S."/>
            <person name="Dalin E."/>
            <person name="Tice H."/>
            <person name="Pitluck S."/>
            <person name="Sims D."/>
            <person name="Brettin T."/>
            <person name="Bruce D."/>
            <person name="Han C."/>
            <person name="Tapia R."/>
            <person name="Schmutz J."/>
            <person name="Larimer F."/>
            <person name="Land M."/>
            <person name="Hauser L."/>
            <person name="Kyrpides N."/>
            <person name="Kim E."/>
            <person name="Tebo B.M."/>
            <person name="Richardson P."/>
        </authorList>
    </citation>
    <scope>NUCLEOTIDE SEQUENCE [LARGE SCALE GENOMIC DNA]</scope>
    <source>
        <strain evidence="7 8">MI-1</strain>
    </source>
</reference>
<evidence type="ECO:0000256" key="6">
    <source>
        <dbReference type="SAM" id="Phobius"/>
    </source>
</evidence>
<feature type="transmembrane region" description="Helical" evidence="6">
    <location>
        <begin position="94"/>
        <end position="118"/>
    </location>
</feature>
<evidence type="ECO:0000256" key="4">
    <source>
        <dbReference type="ARBA" id="ARBA00022989"/>
    </source>
</evidence>
<name>A4J4G5_DESRM</name>
<comment type="subcellular location">
    <subcellularLocation>
        <location evidence="1">Cell membrane</location>
        <topology evidence="1">Multi-pass membrane protein</topology>
    </subcellularLocation>
</comment>
<sequence length="378" mass="43483">MPRLKALKLKMPFGARMIKTAIAVMLSFYIAHKYQLNAVVAVISAIINVQPTLSRSLRNAIEQIIVHVVGMVIGLGVGYLWAPGPLAMGVATPLVIWSALRLGYGEVAMALLPMVIILSSPEEAFLTEALYRSIVIFLGLGVGIAVNGLIAPPRYRDRLLTRLQELNDVTVDFFGSLANDFTVPKLIPYEEYEKKRLEVKSLLKECRLYLELWREQLGQKRTPFPWQDQLIEQYIDFNTNLYHKSKDIFENTRERIAWREQMGQPIITPEFEAILAMLQHGIDDFRRLNNQLRMSMFKGVPAQHYPVDDKFWQEMSDYVDLWHEKLTGAYYMHALLFLAVVANNLKYANRTVKEYLNIIHENQDIASREIRKRLDSGL</sequence>
<keyword evidence="8" id="KW-1185">Reference proteome</keyword>
<evidence type="ECO:0000256" key="2">
    <source>
        <dbReference type="ARBA" id="ARBA00022475"/>
    </source>
</evidence>
<evidence type="ECO:0000256" key="5">
    <source>
        <dbReference type="ARBA" id="ARBA00023136"/>
    </source>
</evidence>
<evidence type="ECO:0000313" key="8">
    <source>
        <dbReference type="Proteomes" id="UP000001556"/>
    </source>
</evidence>
<protein>
    <submittedName>
        <fullName evidence="7">Membrane protein-like protein</fullName>
    </submittedName>
</protein>
<feature type="transmembrane region" description="Helical" evidence="6">
    <location>
        <begin position="130"/>
        <end position="150"/>
    </location>
</feature>
<keyword evidence="5 6" id="KW-0472">Membrane</keyword>
<dbReference type="KEGG" id="drm:Dred_1438"/>
<dbReference type="Proteomes" id="UP000001556">
    <property type="component" value="Chromosome"/>
</dbReference>
<evidence type="ECO:0000313" key="7">
    <source>
        <dbReference type="EMBL" id="ABO49968.1"/>
    </source>
</evidence>
<evidence type="ECO:0000256" key="3">
    <source>
        <dbReference type="ARBA" id="ARBA00022692"/>
    </source>
</evidence>
<dbReference type="OrthoDB" id="1653617at2"/>
<proteinExistence type="predicted"/>